<reference evidence="2 3" key="1">
    <citation type="submission" date="2016-11" db="EMBL/GenBank/DDBJ databases">
        <title>The macronuclear genome of Stentor coeruleus: a giant cell with tiny introns.</title>
        <authorList>
            <person name="Slabodnick M."/>
            <person name="Ruby J.G."/>
            <person name="Reiff S.B."/>
            <person name="Swart E.C."/>
            <person name="Gosai S."/>
            <person name="Prabakaran S."/>
            <person name="Witkowska E."/>
            <person name="Larue G.E."/>
            <person name="Fisher S."/>
            <person name="Freeman R.M."/>
            <person name="Gunawardena J."/>
            <person name="Chu W."/>
            <person name="Stover N.A."/>
            <person name="Gregory B.D."/>
            <person name="Nowacki M."/>
            <person name="Derisi J."/>
            <person name="Roy S.W."/>
            <person name="Marshall W.F."/>
            <person name="Sood P."/>
        </authorList>
    </citation>
    <scope>NUCLEOTIDE SEQUENCE [LARGE SCALE GENOMIC DNA]</scope>
    <source>
        <strain evidence="2">WM001</strain>
    </source>
</reference>
<evidence type="ECO:0000313" key="2">
    <source>
        <dbReference type="EMBL" id="OMJ87117.1"/>
    </source>
</evidence>
<proteinExistence type="predicted"/>
<protein>
    <recommendedName>
        <fullName evidence="1">Cell wall hydrolase SleB domain-containing protein</fullName>
    </recommendedName>
</protein>
<feature type="domain" description="Cell wall hydrolase SleB" evidence="1">
    <location>
        <begin position="17"/>
        <end position="122"/>
    </location>
</feature>
<dbReference type="OrthoDB" id="9983162at2759"/>
<comment type="caution">
    <text evidence="2">The sequence shown here is derived from an EMBL/GenBank/DDBJ whole genome shotgun (WGS) entry which is preliminary data.</text>
</comment>
<dbReference type="Proteomes" id="UP000187209">
    <property type="component" value="Unassembled WGS sequence"/>
</dbReference>
<accession>A0A1R2CDM8</accession>
<organism evidence="2 3">
    <name type="scientific">Stentor coeruleus</name>
    <dbReference type="NCBI Taxonomy" id="5963"/>
    <lineage>
        <taxon>Eukaryota</taxon>
        <taxon>Sar</taxon>
        <taxon>Alveolata</taxon>
        <taxon>Ciliophora</taxon>
        <taxon>Postciliodesmatophora</taxon>
        <taxon>Heterotrichea</taxon>
        <taxon>Heterotrichida</taxon>
        <taxon>Stentoridae</taxon>
        <taxon>Stentor</taxon>
    </lineage>
</organism>
<evidence type="ECO:0000259" key="1">
    <source>
        <dbReference type="Pfam" id="PF07486"/>
    </source>
</evidence>
<keyword evidence="3" id="KW-1185">Reference proteome</keyword>
<dbReference type="Pfam" id="PF07486">
    <property type="entry name" value="Hydrolase_2"/>
    <property type="match status" value="1"/>
</dbReference>
<sequence length="125" mass="14216">MSQNIPADTLFNEAGNQGEAGMRAVASTMVNRHNMNRQYLGGSNYDTICLKGYEGSKISVKIRGPADQRAYETAVRISNEMRSGNFHPTNNYTHFDTSRSSFSNMEGPRFQYQEKIGSHYFFKER</sequence>
<dbReference type="InterPro" id="IPR011105">
    <property type="entry name" value="Cell_wall_hydrolase_SleB"/>
</dbReference>
<dbReference type="EMBL" id="MPUH01000186">
    <property type="protein sequence ID" value="OMJ87117.1"/>
    <property type="molecule type" value="Genomic_DNA"/>
</dbReference>
<name>A0A1R2CDM8_9CILI</name>
<evidence type="ECO:0000313" key="3">
    <source>
        <dbReference type="Proteomes" id="UP000187209"/>
    </source>
</evidence>
<dbReference type="GO" id="GO:0016787">
    <property type="term" value="F:hydrolase activity"/>
    <property type="evidence" value="ECO:0007669"/>
    <property type="project" value="InterPro"/>
</dbReference>
<dbReference type="AlphaFoldDB" id="A0A1R2CDM8"/>
<gene>
    <name evidence="2" type="ORF">SteCoe_11268</name>
</gene>